<dbReference type="InterPro" id="IPR036188">
    <property type="entry name" value="FAD/NAD-bd_sf"/>
</dbReference>
<comment type="similarity">
    <text evidence="2">Belongs to the PheA/TfdB FAD monooxygenase family.</text>
</comment>
<dbReference type="GO" id="GO:0071949">
    <property type="term" value="F:FAD binding"/>
    <property type="evidence" value="ECO:0007669"/>
    <property type="project" value="InterPro"/>
</dbReference>
<dbReference type="Gene3D" id="3.40.30.120">
    <property type="match status" value="1"/>
</dbReference>
<dbReference type="SUPFAM" id="SSF52833">
    <property type="entry name" value="Thioredoxin-like"/>
    <property type="match status" value="1"/>
</dbReference>
<dbReference type="AlphaFoldDB" id="A0A2R4LYH2"/>
<comment type="cofactor">
    <cofactor evidence="1">
        <name>FAD</name>
        <dbReference type="ChEBI" id="CHEBI:57692"/>
    </cofactor>
</comment>
<protein>
    <submittedName>
        <fullName evidence="7">FAD-binding monooxygenase</fullName>
    </submittedName>
</protein>
<evidence type="ECO:0000313" key="7">
    <source>
        <dbReference type="EMBL" id="AVW89971.1"/>
    </source>
</evidence>
<name>A0A2R4LYH2_9RHOB</name>
<dbReference type="PRINTS" id="PR00420">
    <property type="entry name" value="RNGMNOXGNASE"/>
</dbReference>
<evidence type="ECO:0000313" key="8">
    <source>
        <dbReference type="Proteomes" id="UP000241447"/>
    </source>
</evidence>
<evidence type="ECO:0000259" key="6">
    <source>
        <dbReference type="Pfam" id="PF01494"/>
    </source>
</evidence>
<feature type="domain" description="FAD-binding" evidence="6">
    <location>
        <begin position="7"/>
        <end position="344"/>
    </location>
</feature>
<dbReference type="SUPFAM" id="SSF51905">
    <property type="entry name" value="FAD/NAD(P)-binding domain"/>
    <property type="match status" value="1"/>
</dbReference>
<keyword evidence="7" id="KW-0503">Monooxygenase</keyword>
<evidence type="ECO:0000256" key="3">
    <source>
        <dbReference type="ARBA" id="ARBA00022630"/>
    </source>
</evidence>
<keyword evidence="7" id="KW-0614">Plasmid</keyword>
<keyword evidence="7" id="KW-0560">Oxidoreductase</keyword>
<dbReference type="InterPro" id="IPR050641">
    <property type="entry name" value="RIFMO-like"/>
</dbReference>
<dbReference type="InterPro" id="IPR036249">
    <property type="entry name" value="Thioredoxin-like_sf"/>
</dbReference>
<evidence type="ECO:0000256" key="5">
    <source>
        <dbReference type="SAM" id="MobiDB-lite"/>
    </source>
</evidence>
<dbReference type="NCBIfam" id="NF004832">
    <property type="entry name" value="PRK06184.1"/>
    <property type="match status" value="1"/>
</dbReference>
<dbReference type="InterPro" id="IPR002938">
    <property type="entry name" value="FAD-bd"/>
</dbReference>
<dbReference type="Gene3D" id="3.50.50.60">
    <property type="entry name" value="FAD/NAD(P)-binding domain"/>
    <property type="match status" value="1"/>
</dbReference>
<dbReference type="Proteomes" id="UP000241447">
    <property type="component" value="Plasmid pCBLh4a"/>
</dbReference>
<dbReference type="GO" id="GO:0016709">
    <property type="term" value="F:oxidoreductase activity, acting on paired donors, with incorporation or reduction of molecular oxygen, NAD(P)H as one donor, and incorporation of one atom of oxygen"/>
    <property type="evidence" value="ECO:0007669"/>
    <property type="project" value="UniProtKB-ARBA"/>
</dbReference>
<dbReference type="OrthoDB" id="9791689at2"/>
<geneLocation type="plasmid" evidence="8">
    <name>pcblh4a</name>
</geneLocation>
<accession>A0A2R4LYH2</accession>
<keyword evidence="4" id="KW-0274">FAD</keyword>
<reference evidence="7 8" key="1">
    <citation type="submission" date="2018-03" db="EMBL/GenBank/DDBJ databases">
        <title>The Complete Genome of Celeribacter baekdonensis strain LH4, a Thiosulfate-Oxidizing Alphaproteobacterium Isolated from Gulf of Mexico Continental Slope Sediments.</title>
        <authorList>
            <person name="Flood B.E."/>
            <person name="Bailey J.V."/>
            <person name="Leprich D."/>
        </authorList>
    </citation>
    <scope>NUCLEOTIDE SEQUENCE [LARGE SCALE GENOMIC DNA]</scope>
    <source>
        <strain evidence="7 8">LH4</strain>
        <plasmid evidence="8">Plasmid pcblh4a</plasmid>
    </source>
</reference>
<proteinExistence type="inferred from homology"/>
<dbReference type="PANTHER" id="PTHR43004:SF19">
    <property type="entry name" value="BINDING MONOOXYGENASE, PUTATIVE (JCVI)-RELATED"/>
    <property type="match status" value="1"/>
</dbReference>
<dbReference type="PANTHER" id="PTHR43004">
    <property type="entry name" value="TRK SYSTEM POTASSIUM UPTAKE PROTEIN"/>
    <property type="match status" value="1"/>
</dbReference>
<dbReference type="Gene3D" id="3.30.70.2450">
    <property type="match status" value="1"/>
</dbReference>
<evidence type="ECO:0000256" key="1">
    <source>
        <dbReference type="ARBA" id="ARBA00001974"/>
    </source>
</evidence>
<feature type="compositionally biased region" description="Basic and acidic residues" evidence="5">
    <location>
        <begin position="387"/>
        <end position="402"/>
    </location>
</feature>
<dbReference type="KEGG" id="cbak:DA792_00390"/>
<evidence type="ECO:0000256" key="2">
    <source>
        <dbReference type="ARBA" id="ARBA00007801"/>
    </source>
</evidence>
<sequence length="513" mass="54999">MANKQTADVLIVGAGPTGSTLGVDLARRGVKVRIIDRNPQSFPGSRAKGIQPRSMEVLEDLGAIEDILSAGSIYPPLGIHIGPIRVPKKMMKIASATDAVPYPNTWLIPQFSTDAIIQRQLAPWGVQVEHNTQLVSLTQDDAGVTAIIDGPDGAVTERFQYVVGADGGSSKVRQQLDIAFPGKTDESDRMIIVDCKVEGLGRNHWHVWPWLKGAFAGACPLPNSDLFQVMIRLKPGEEPKLDAASLNTRWAKQTGSSRFRLYDIQWTTVFRPNIRLAERYGRGRVFLAGDAAHVHTPMGAQGMNTGIQDAYNLGWKLGQVLAGAPADLLNSYEDERQPIAAGVLGVSTAKYEALGKLDPSAISRGKDEQQLSITYRAGPLGALEQEGSDKLRPGDRAPDARLQDTTGKPTRLFEALRGPHFTLLAYGPGAAADLAAVAWAGQGAPLKRVAIDAGPGAFSDLCLADAAGSFREGYGVDQSVLLLIRPDGYIATFAVHDRVATIENFAARVTAQA</sequence>
<dbReference type="RefSeq" id="WP_107717942.1">
    <property type="nucleotide sequence ID" value="NZ_CP028472.1"/>
</dbReference>
<dbReference type="Pfam" id="PF21274">
    <property type="entry name" value="Rng_hyd_C"/>
    <property type="match status" value="1"/>
</dbReference>
<dbReference type="Pfam" id="PF01494">
    <property type="entry name" value="FAD_binding_3"/>
    <property type="match status" value="1"/>
</dbReference>
<keyword evidence="3" id="KW-0285">Flavoprotein</keyword>
<evidence type="ECO:0000256" key="4">
    <source>
        <dbReference type="ARBA" id="ARBA00022827"/>
    </source>
</evidence>
<organism evidence="7 8">
    <name type="scientific">Celeribacter baekdonensis</name>
    <dbReference type="NCBI Taxonomy" id="875171"/>
    <lineage>
        <taxon>Bacteria</taxon>
        <taxon>Pseudomonadati</taxon>
        <taxon>Pseudomonadota</taxon>
        <taxon>Alphaproteobacteria</taxon>
        <taxon>Rhodobacterales</taxon>
        <taxon>Roseobacteraceae</taxon>
        <taxon>Celeribacter</taxon>
    </lineage>
</organism>
<gene>
    <name evidence="7" type="ORF">DA792_00390</name>
</gene>
<feature type="region of interest" description="Disordered" evidence="5">
    <location>
        <begin position="384"/>
        <end position="409"/>
    </location>
</feature>
<dbReference type="EMBL" id="CP028472">
    <property type="protein sequence ID" value="AVW89971.1"/>
    <property type="molecule type" value="Genomic_DNA"/>
</dbReference>